<dbReference type="Gene3D" id="3.10.10.10">
    <property type="entry name" value="HIV Type 1 Reverse Transcriptase, subunit A, domain 1"/>
    <property type="match status" value="1"/>
</dbReference>
<evidence type="ECO:0008006" key="4">
    <source>
        <dbReference type="Google" id="ProtNLM"/>
    </source>
</evidence>
<protein>
    <recommendedName>
        <fullName evidence="4">Transposon Ty3-I Gag-Pol polyprotein</fullName>
    </recommendedName>
</protein>
<feature type="region of interest" description="Disordered" evidence="1">
    <location>
        <begin position="79"/>
        <end position="112"/>
    </location>
</feature>
<feature type="compositionally biased region" description="Basic and acidic residues" evidence="1">
    <location>
        <begin position="33"/>
        <end position="44"/>
    </location>
</feature>
<reference evidence="2 3" key="1">
    <citation type="submission" date="2015-01" db="EMBL/GenBank/DDBJ databases">
        <title>Evolution of Trichinella species and genotypes.</title>
        <authorList>
            <person name="Korhonen P.K."/>
            <person name="Edoardo P."/>
            <person name="Giuseppe L.R."/>
            <person name="Gasser R.B."/>
        </authorList>
    </citation>
    <scope>NUCLEOTIDE SEQUENCE [LARGE SCALE GENOMIC DNA]</scope>
    <source>
        <strain evidence="2">ISS120</strain>
    </source>
</reference>
<dbReference type="EMBL" id="JYDI01000161">
    <property type="protein sequence ID" value="KRY49994.1"/>
    <property type="molecule type" value="Genomic_DNA"/>
</dbReference>
<feature type="region of interest" description="Disordered" evidence="1">
    <location>
        <begin position="26"/>
        <end position="64"/>
    </location>
</feature>
<dbReference type="InterPro" id="IPR043502">
    <property type="entry name" value="DNA/RNA_pol_sf"/>
</dbReference>
<dbReference type="AlphaFoldDB" id="A0A0V1CKZ9"/>
<keyword evidence="3" id="KW-1185">Reference proteome</keyword>
<gene>
    <name evidence="2" type="ORF">T03_10640</name>
</gene>
<evidence type="ECO:0000313" key="2">
    <source>
        <dbReference type="EMBL" id="KRY49994.1"/>
    </source>
</evidence>
<dbReference type="STRING" id="45882.A0A0V1CKZ9"/>
<proteinExistence type="predicted"/>
<sequence>MRYNGCIPDPMAGCQRMQQGDIPFGKSDAVPPVREESPRSDHTAHSLRAGGKWQPPINAGSNPNRVRRRTVHVIFGTQAHEREAPHHSHRRRHASALLPNADHPPPANAGGIPPDRNVEARRCGAVELSYPIVLVKKKDGSCRIFVDYRQLNKLTRKDAHRDLCNDPLGEVIWFDSSGSAPVRPSSLLAGSSSLAGLVFALSSSTFVHLLTDWMVSTAPIYRTILPQGGTGVGQLKFDPSIVLLTIPGLRPFYKSAACYAAALIRSTN</sequence>
<dbReference type="OrthoDB" id="5874853at2759"/>
<name>A0A0V1CKZ9_TRIBR</name>
<comment type="caution">
    <text evidence="2">The sequence shown here is derived from an EMBL/GenBank/DDBJ whole genome shotgun (WGS) entry which is preliminary data.</text>
</comment>
<evidence type="ECO:0000313" key="3">
    <source>
        <dbReference type="Proteomes" id="UP000054653"/>
    </source>
</evidence>
<evidence type="ECO:0000256" key="1">
    <source>
        <dbReference type="SAM" id="MobiDB-lite"/>
    </source>
</evidence>
<accession>A0A0V1CKZ9</accession>
<organism evidence="2 3">
    <name type="scientific">Trichinella britovi</name>
    <name type="common">Parasitic roundworm</name>
    <dbReference type="NCBI Taxonomy" id="45882"/>
    <lineage>
        <taxon>Eukaryota</taxon>
        <taxon>Metazoa</taxon>
        <taxon>Ecdysozoa</taxon>
        <taxon>Nematoda</taxon>
        <taxon>Enoplea</taxon>
        <taxon>Dorylaimia</taxon>
        <taxon>Trichinellida</taxon>
        <taxon>Trichinellidae</taxon>
        <taxon>Trichinella</taxon>
    </lineage>
</organism>
<dbReference type="SUPFAM" id="SSF56672">
    <property type="entry name" value="DNA/RNA polymerases"/>
    <property type="match status" value="1"/>
</dbReference>
<dbReference type="Proteomes" id="UP000054653">
    <property type="component" value="Unassembled WGS sequence"/>
</dbReference>